<dbReference type="GO" id="GO:0005524">
    <property type="term" value="F:ATP binding"/>
    <property type="evidence" value="ECO:0007669"/>
    <property type="project" value="UniProtKB-KW"/>
</dbReference>
<dbReference type="InterPro" id="IPR041664">
    <property type="entry name" value="AAA_16"/>
</dbReference>
<accession>A0A8T3YL78</accession>
<reference evidence="2" key="1">
    <citation type="submission" date="2020-07" db="EMBL/GenBank/DDBJ databases">
        <title>Huge and variable diversity of episymbiotic CPR bacteria and DPANN archaea in groundwater ecosystems.</title>
        <authorList>
            <person name="He C.Y."/>
            <person name="Keren R."/>
            <person name="Whittaker M."/>
            <person name="Farag I.F."/>
            <person name="Doudna J."/>
            <person name="Cate J.H.D."/>
            <person name="Banfield J.F."/>
        </authorList>
    </citation>
    <scope>NUCLEOTIDE SEQUENCE</scope>
    <source>
        <strain evidence="2">NC_groundwater_1296_Ag_S-0.2um_52_80</strain>
    </source>
</reference>
<dbReference type="SUPFAM" id="SSF52540">
    <property type="entry name" value="P-loop containing nucleoside triphosphate hydrolases"/>
    <property type="match status" value="1"/>
</dbReference>
<dbReference type="PANTHER" id="PTHR34301:SF8">
    <property type="entry name" value="ATPASE DOMAIN-CONTAINING PROTEIN"/>
    <property type="match status" value="1"/>
</dbReference>
<proteinExistence type="predicted"/>
<dbReference type="AlphaFoldDB" id="A0A8T3YL78"/>
<evidence type="ECO:0000313" key="3">
    <source>
        <dbReference type="Proteomes" id="UP000732298"/>
    </source>
</evidence>
<gene>
    <name evidence="2" type="ORF">HY544_02960</name>
</gene>
<name>A0A8T3YL78_9ARCH</name>
<dbReference type="Proteomes" id="UP000732298">
    <property type="component" value="Unassembled WGS sequence"/>
</dbReference>
<evidence type="ECO:0000259" key="1">
    <source>
        <dbReference type="Pfam" id="PF13191"/>
    </source>
</evidence>
<dbReference type="PANTHER" id="PTHR34301">
    <property type="entry name" value="DNA-BINDING PROTEIN-RELATED"/>
    <property type="match status" value="1"/>
</dbReference>
<dbReference type="InterPro" id="IPR027417">
    <property type="entry name" value="P-loop_NTPase"/>
</dbReference>
<sequence>MVKIIRYNPFNPQVPALPEFFVGRNKELEEFQKNLAQTMHGSPMNMSITGNRGMGKTSILAKMEDLARKNRCLVFRMSNYEGSVSDIPTLTDYLVLGIKQEMLSNSMLMEKISGIGDWIKTLKPEFSYKEFSLRIEEKKIAAQSILRKNFVGIWNKVRDDYSAIVVLIDEAEALERVEGALEFLRETFQRLASEAKYSIVLSGKLNFPERMSESFSPLNRFFPTSALENFTKHEISQYIDRKLSTVGVHCDESVKMKIFEKSEGHPYVVVSMCAHVFDQLKENENRLTESHYGMASPRILFQLEKDFFNPMFHPISPKAKKVIIKVAKSVKRKEFLFKDVVGALHMKSTEVAPYIQEAVRKGILNKPRRANYHFFHGLFMEFVKGKNEDDF</sequence>
<protein>
    <submittedName>
        <fullName evidence="2">ATP-binding protein</fullName>
    </submittedName>
</protein>
<dbReference type="Pfam" id="PF13191">
    <property type="entry name" value="AAA_16"/>
    <property type="match status" value="1"/>
</dbReference>
<keyword evidence="2" id="KW-0547">Nucleotide-binding</keyword>
<organism evidence="2 3">
    <name type="scientific">Candidatus Iainarchaeum sp</name>
    <dbReference type="NCBI Taxonomy" id="3101447"/>
    <lineage>
        <taxon>Archaea</taxon>
        <taxon>Candidatus Iainarchaeota</taxon>
        <taxon>Candidatus Iainarchaeia</taxon>
        <taxon>Candidatus Iainarchaeales</taxon>
        <taxon>Candidatus Iainarchaeaceae</taxon>
        <taxon>Candidatus Iainarchaeum</taxon>
    </lineage>
</organism>
<dbReference type="EMBL" id="JACQPB010000034">
    <property type="protein sequence ID" value="MBI4210440.1"/>
    <property type="molecule type" value="Genomic_DNA"/>
</dbReference>
<comment type="caution">
    <text evidence="2">The sequence shown here is derived from an EMBL/GenBank/DDBJ whole genome shotgun (WGS) entry which is preliminary data.</text>
</comment>
<evidence type="ECO:0000313" key="2">
    <source>
        <dbReference type="EMBL" id="MBI4210440.1"/>
    </source>
</evidence>
<keyword evidence="2" id="KW-0067">ATP-binding</keyword>
<dbReference type="Gene3D" id="3.40.50.300">
    <property type="entry name" value="P-loop containing nucleotide triphosphate hydrolases"/>
    <property type="match status" value="1"/>
</dbReference>
<feature type="domain" description="Orc1-like AAA ATPase" evidence="1">
    <location>
        <begin position="21"/>
        <end position="193"/>
    </location>
</feature>